<comment type="caution">
    <text evidence="1">The sequence shown here is derived from an EMBL/GenBank/DDBJ whole genome shotgun (WGS) entry which is preliminary data.</text>
</comment>
<evidence type="ECO:0000313" key="1">
    <source>
        <dbReference type="EMBL" id="KAL5107313.1"/>
    </source>
</evidence>
<keyword evidence="2" id="KW-1185">Reference proteome</keyword>
<sequence>MLSKHSATVDWKPHAWTLHTPLTNRLIRGRWNSFEGPRCCKTKSVQKVSSIYEKLHSTLTIDRTQVMLHGWAQSWS</sequence>
<reference evidence="1 2" key="1">
    <citation type="journal article" date="2022" name="Front. Cell. Infect. Microbiol.">
        <title>The Genomes of Two Strains of Taenia crassiceps the Animal Model for the Study of Human Cysticercosis.</title>
        <authorList>
            <person name="Bobes R.J."/>
            <person name="Estrada K."/>
            <person name="Rios-Valencia D.G."/>
            <person name="Calderon-Gallegos A."/>
            <person name="de la Torre P."/>
            <person name="Carrero J.C."/>
            <person name="Sanchez-Flores A."/>
            <person name="Laclette J.P."/>
        </authorList>
    </citation>
    <scope>NUCLEOTIDE SEQUENCE [LARGE SCALE GENOMIC DNA]</scope>
    <source>
        <strain evidence="1">WFUcys</strain>
    </source>
</reference>
<name>A0ABR4QC49_9CEST</name>
<proteinExistence type="predicted"/>
<dbReference type="EMBL" id="JAKROA010000004">
    <property type="protein sequence ID" value="KAL5107313.1"/>
    <property type="molecule type" value="Genomic_DNA"/>
</dbReference>
<gene>
    <name evidence="1" type="ORF">TcWFU_001082</name>
</gene>
<protein>
    <submittedName>
        <fullName evidence="1">Uncharacterized protein</fullName>
    </submittedName>
</protein>
<organism evidence="1 2">
    <name type="scientific">Taenia crassiceps</name>
    <dbReference type="NCBI Taxonomy" id="6207"/>
    <lineage>
        <taxon>Eukaryota</taxon>
        <taxon>Metazoa</taxon>
        <taxon>Spiralia</taxon>
        <taxon>Lophotrochozoa</taxon>
        <taxon>Platyhelminthes</taxon>
        <taxon>Cestoda</taxon>
        <taxon>Eucestoda</taxon>
        <taxon>Cyclophyllidea</taxon>
        <taxon>Taeniidae</taxon>
        <taxon>Taenia</taxon>
    </lineage>
</organism>
<dbReference type="Proteomes" id="UP001651158">
    <property type="component" value="Unassembled WGS sequence"/>
</dbReference>
<accession>A0ABR4QC49</accession>
<evidence type="ECO:0000313" key="2">
    <source>
        <dbReference type="Proteomes" id="UP001651158"/>
    </source>
</evidence>